<dbReference type="InterPro" id="IPR015915">
    <property type="entry name" value="Kelch-typ_b-propeller"/>
</dbReference>
<dbReference type="SUPFAM" id="SSF117281">
    <property type="entry name" value="Kelch motif"/>
    <property type="match status" value="1"/>
</dbReference>
<proteinExistence type="predicted"/>
<dbReference type="PANTHER" id="PTHR45632">
    <property type="entry name" value="LD33804P"/>
    <property type="match status" value="1"/>
</dbReference>
<feature type="region of interest" description="Disordered" evidence="2">
    <location>
        <begin position="49"/>
        <end position="83"/>
    </location>
</feature>
<dbReference type="AlphaFoldDB" id="A0A9J6H378"/>
<evidence type="ECO:0000313" key="3">
    <source>
        <dbReference type="EMBL" id="KAH9381432.1"/>
    </source>
</evidence>
<dbReference type="PRINTS" id="PR00501">
    <property type="entry name" value="KELCHREPEAT"/>
</dbReference>
<comment type="caution">
    <text evidence="3">The sequence shown here is derived from an EMBL/GenBank/DDBJ whole genome shotgun (WGS) entry which is preliminary data.</text>
</comment>
<keyword evidence="4" id="KW-1185">Reference proteome</keyword>
<dbReference type="Gene3D" id="2.120.10.80">
    <property type="entry name" value="Kelch-type beta propeller"/>
    <property type="match status" value="1"/>
</dbReference>
<evidence type="ECO:0000256" key="2">
    <source>
        <dbReference type="SAM" id="MobiDB-lite"/>
    </source>
</evidence>
<dbReference type="EMBL" id="JABSTR010000011">
    <property type="protein sequence ID" value="KAH9381432.1"/>
    <property type="molecule type" value="Genomic_DNA"/>
</dbReference>
<evidence type="ECO:0000313" key="4">
    <source>
        <dbReference type="Proteomes" id="UP000821853"/>
    </source>
</evidence>
<protein>
    <submittedName>
        <fullName evidence="3">Uncharacterized protein</fullName>
    </submittedName>
</protein>
<reference evidence="3 4" key="1">
    <citation type="journal article" date="2020" name="Cell">
        <title>Large-Scale Comparative Analyses of Tick Genomes Elucidate Their Genetic Diversity and Vector Capacities.</title>
        <authorList>
            <consortium name="Tick Genome and Microbiome Consortium (TIGMIC)"/>
            <person name="Jia N."/>
            <person name="Wang J."/>
            <person name="Shi W."/>
            <person name="Du L."/>
            <person name="Sun Y."/>
            <person name="Zhan W."/>
            <person name="Jiang J.F."/>
            <person name="Wang Q."/>
            <person name="Zhang B."/>
            <person name="Ji P."/>
            <person name="Bell-Sakyi L."/>
            <person name="Cui X.M."/>
            <person name="Yuan T.T."/>
            <person name="Jiang B.G."/>
            <person name="Yang W.F."/>
            <person name="Lam T.T."/>
            <person name="Chang Q.C."/>
            <person name="Ding S.J."/>
            <person name="Wang X.J."/>
            <person name="Zhu J.G."/>
            <person name="Ruan X.D."/>
            <person name="Zhao L."/>
            <person name="Wei J.T."/>
            <person name="Ye R.Z."/>
            <person name="Que T.C."/>
            <person name="Du C.H."/>
            <person name="Zhou Y.H."/>
            <person name="Cheng J.X."/>
            <person name="Dai P.F."/>
            <person name="Guo W.B."/>
            <person name="Han X.H."/>
            <person name="Huang E.J."/>
            <person name="Li L.F."/>
            <person name="Wei W."/>
            <person name="Gao Y.C."/>
            <person name="Liu J.Z."/>
            <person name="Shao H.Z."/>
            <person name="Wang X."/>
            <person name="Wang C.C."/>
            <person name="Yang T.C."/>
            <person name="Huo Q.B."/>
            <person name="Li W."/>
            <person name="Chen H.Y."/>
            <person name="Chen S.E."/>
            <person name="Zhou L.G."/>
            <person name="Ni X.B."/>
            <person name="Tian J.H."/>
            <person name="Sheng Y."/>
            <person name="Liu T."/>
            <person name="Pan Y.S."/>
            <person name="Xia L.Y."/>
            <person name="Li J."/>
            <person name="Zhao F."/>
            <person name="Cao W.C."/>
        </authorList>
    </citation>
    <scope>NUCLEOTIDE SEQUENCE [LARGE SCALE GENOMIC DNA]</scope>
    <source>
        <strain evidence="3">HaeL-2018</strain>
    </source>
</reference>
<name>A0A9J6H378_HAELO</name>
<dbReference type="InterPro" id="IPR006652">
    <property type="entry name" value="Kelch_1"/>
</dbReference>
<keyword evidence="1" id="KW-0880">Kelch repeat</keyword>
<dbReference type="PANTHER" id="PTHR45632:SF17">
    <property type="entry name" value="KELCH-LIKE PROTEIN 31"/>
    <property type="match status" value="1"/>
</dbReference>
<sequence length="229" mass="24915">MLPHGCNPGRVAAQVDIAVEHASGPLLRQRSSPPGLPWAASTVRTAHRPANGMAPSATSGNSSRPCPQSGAMPAPPRPPVAPTSWAASRAREMLHSVECYDPSVDAWSYVMSMLGPRSGLKAVVHDDVIYVLGGFDGTIRLETVERMDPHWGYWSELPSMTFPRSNFVAVLLEGSIYVAGRFNAATTVSLVERYDIQTRQWHRTPDMSITFSAAAGCVYQDIPNARDWL</sequence>
<gene>
    <name evidence="3" type="ORF">HPB48_008988</name>
</gene>
<dbReference type="VEuPathDB" id="VectorBase:HLOH_057483"/>
<dbReference type="Proteomes" id="UP000821853">
    <property type="component" value="Chromosome 9"/>
</dbReference>
<feature type="compositionally biased region" description="Polar residues" evidence="2">
    <location>
        <begin position="56"/>
        <end position="66"/>
    </location>
</feature>
<organism evidence="3 4">
    <name type="scientific">Haemaphysalis longicornis</name>
    <name type="common">Bush tick</name>
    <dbReference type="NCBI Taxonomy" id="44386"/>
    <lineage>
        <taxon>Eukaryota</taxon>
        <taxon>Metazoa</taxon>
        <taxon>Ecdysozoa</taxon>
        <taxon>Arthropoda</taxon>
        <taxon>Chelicerata</taxon>
        <taxon>Arachnida</taxon>
        <taxon>Acari</taxon>
        <taxon>Parasitiformes</taxon>
        <taxon>Ixodida</taxon>
        <taxon>Ixodoidea</taxon>
        <taxon>Ixodidae</taxon>
        <taxon>Haemaphysalinae</taxon>
        <taxon>Haemaphysalis</taxon>
    </lineage>
</organism>
<dbReference type="OrthoDB" id="5803581at2759"/>
<dbReference type="SMART" id="SM00612">
    <property type="entry name" value="Kelch"/>
    <property type="match status" value="3"/>
</dbReference>
<evidence type="ECO:0000256" key="1">
    <source>
        <dbReference type="ARBA" id="ARBA00022441"/>
    </source>
</evidence>
<accession>A0A9J6H378</accession>
<dbReference type="Pfam" id="PF01344">
    <property type="entry name" value="Kelch_1"/>
    <property type="match status" value="2"/>
</dbReference>